<accession>A0A915DZC1</accession>
<feature type="chain" id="PRO_5037939465" evidence="1">
    <location>
        <begin position="26"/>
        <end position="292"/>
    </location>
</feature>
<evidence type="ECO:0000256" key="1">
    <source>
        <dbReference type="SAM" id="SignalP"/>
    </source>
</evidence>
<keyword evidence="1" id="KW-0732">Signal</keyword>
<protein>
    <submittedName>
        <fullName evidence="4">Peptidase S1 domain-containing protein</fullName>
    </submittedName>
</protein>
<dbReference type="InterPro" id="IPR001254">
    <property type="entry name" value="Trypsin_dom"/>
</dbReference>
<organism evidence="3 4">
    <name type="scientific">Ditylenchus dipsaci</name>
    <dbReference type="NCBI Taxonomy" id="166011"/>
    <lineage>
        <taxon>Eukaryota</taxon>
        <taxon>Metazoa</taxon>
        <taxon>Ecdysozoa</taxon>
        <taxon>Nematoda</taxon>
        <taxon>Chromadorea</taxon>
        <taxon>Rhabditida</taxon>
        <taxon>Tylenchina</taxon>
        <taxon>Tylenchomorpha</taxon>
        <taxon>Sphaerularioidea</taxon>
        <taxon>Anguinidae</taxon>
        <taxon>Anguininae</taxon>
        <taxon>Ditylenchus</taxon>
    </lineage>
</organism>
<dbReference type="WBParaSite" id="jg24791">
    <property type="protein sequence ID" value="jg24791"/>
    <property type="gene ID" value="jg24791"/>
</dbReference>
<feature type="signal peptide" evidence="1">
    <location>
        <begin position="1"/>
        <end position="25"/>
    </location>
</feature>
<dbReference type="Pfam" id="PF00089">
    <property type="entry name" value="Trypsin"/>
    <property type="match status" value="1"/>
</dbReference>
<evidence type="ECO:0000313" key="3">
    <source>
        <dbReference type="Proteomes" id="UP000887574"/>
    </source>
</evidence>
<dbReference type="GO" id="GO:0006508">
    <property type="term" value="P:proteolysis"/>
    <property type="evidence" value="ECO:0007669"/>
    <property type="project" value="InterPro"/>
</dbReference>
<keyword evidence="3" id="KW-1185">Reference proteome</keyword>
<sequence length="292" mass="32306">MRFFGPSAAAILSMWLCHLLMQSEAVLNGDKVFWNGYGFMTKVLARGENRRAQSCTGSLISPSLVLTAAECMINRTTRAKLTEFQVLVAKIKGSKKQYDARLVDMNENWALLQIQPLNTTELCPAEPIPPRMVKLNMKPSLLAAAQYSIDEAYITDNDKCYLVGFEHSSDPAAFIPNQNVQRISLEKLKKPEPDTGTFYRSRIVQNRTACFDDTGAALICHVGIQGHVQVGLFQSLSIAEDNKLNKSSAAVCSKAAQMEFSLLTSDERLSAAIQKAAFLEFIDAYTKCGYIS</sequence>
<reference evidence="4" key="1">
    <citation type="submission" date="2022-11" db="UniProtKB">
        <authorList>
            <consortium name="WormBaseParasite"/>
        </authorList>
    </citation>
    <scope>IDENTIFICATION</scope>
</reference>
<dbReference type="Proteomes" id="UP000887574">
    <property type="component" value="Unplaced"/>
</dbReference>
<dbReference type="GO" id="GO:0004252">
    <property type="term" value="F:serine-type endopeptidase activity"/>
    <property type="evidence" value="ECO:0007669"/>
    <property type="project" value="InterPro"/>
</dbReference>
<feature type="domain" description="Peptidase S1" evidence="2">
    <location>
        <begin position="40"/>
        <end position="231"/>
    </location>
</feature>
<dbReference type="InterPro" id="IPR043504">
    <property type="entry name" value="Peptidase_S1_PA_chymotrypsin"/>
</dbReference>
<dbReference type="Gene3D" id="2.40.10.10">
    <property type="entry name" value="Trypsin-like serine proteases"/>
    <property type="match status" value="1"/>
</dbReference>
<dbReference type="InterPro" id="IPR009003">
    <property type="entry name" value="Peptidase_S1_PA"/>
</dbReference>
<proteinExistence type="predicted"/>
<dbReference type="AlphaFoldDB" id="A0A915DZC1"/>
<evidence type="ECO:0000313" key="4">
    <source>
        <dbReference type="WBParaSite" id="jg24791"/>
    </source>
</evidence>
<evidence type="ECO:0000259" key="2">
    <source>
        <dbReference type="Pfam" id="PF00089"/>
    </source>
</evidence>
<name>A0A915DZC1_9BILA</name>
<dbReference type="SUPFAM" id="SSF50494">
    <property type="entry name" value="Trypsin-like serine proteases"/>
    <property type="match status" value="1"/>
</dbReference>